<feature type="compositionally biased region" description="Acidic residues" evidence="10">
    <location>
        <begin position="22"/>
        <end position="33"/>
    </location>
</feature>
<keyword evidence="3" id="KW-0813">Transport</keyword>
<evidence type="ECO:0000259" key="13">
    <source>
        <dbReference type="PROSITE" id="PS50929"/>
    </source>
</evidence>
<gene>
    <name evidence="14" type="ORF">MARPO_0040s0011</name>
</gene>
<feature type="transmembrane region" description="Helical" evidence="11">
    <location>
        <begin position="137"/>
        <end position="162"/>
    </location>
</feature>
<feature type="transmembrane region" description="Helical" evidence="11">
    <location>
        <begin position="985"/>
        <end position="1005"/>
    </location>
</feature>
<dbReference type="CDD" id="cd18579">
    <property type="entry name" value="ABC_6TM_ABCC_D1"/>
    <property type="match status" value="1"/>
</dbReference>
<dbReference type="InterPro" id="IPR050173">
    <property type="entry name" value="ABC_transporter_C-like"/>
</dbReference>
<dbReference type="FunFam" id="1.20.1560.10:FF:000003">
    <property type="entry name" value="ABC transporter C family member 10"/>
    <property type="match status" value="1"/>
</dbReference>
<keyword evidence="6" id="KW-0547">Nucleotide-binding</keyword>
<dbReference type="Gramene" id="Mp2g22040.1">
    <property type="protein sequence ID" value="Mp2g22040.1.cds"/>
    <property type="gene ID" value="Mp2g22040"/>
</dbReference>
<dbReference type="PROSITE" id="PS50929">
    <property type="entry name" value="ABC_TM1F"/>
    <property type="match status" value="2"/>
</dbReference>
<dbReference type="Pfam" id="PF00664">
    <property type="entry name" value="ABC_membrane"/>
    <property type="match status" value="2"/>
</dbReference>
<evidence type="ECO:0000256" key="11">
    <source>
        <dbReference type="SAM" id="Phobius"/>
    </source>
</evidence>
<feature type="transmembrane region" description="Helical" evidence="11">
    <location>
        <begin position="267"/>
        <end position="296"/>
    </location>
</feature>
<dbReference type="EMBL" id="KZ772712">
    <property type="protein sequence ID" value="PTQ40325.1"/>
    <property type="molecule type" value="Genomic_DNA"/>
</dbReference>
<dbReference type="InterPro" id="IPR044746">
    <property type="entry name" value="ABCC_6TM_D1"/>
</dbReference>
<dbReference type="CDD" id="cd03244">
    <property type="entry name" value="ABCC_MRP_domain2"/>
    <property type="match status" value="1"/>
</dbReference>
<dbReference type="Gene3D" id="1.20.1560.10">
    <property type="entry name" value="ABC transporter type 1, transmembrane domain"/>
    <property type="match status" value="2"/>
</dbReference>
<dbReference type="InterPro" id="IPR036640">
    <property type="entry name" value="ABC1_TM_sf"/>
</dbReference>
<dbReference type="SUPFAM" id="SSF52540">
    <property type="entry name" value="P-loop containing nucleoside triphosphate hydrolases"/>
    <property type="match status" value="2"/>
</dbReference>
<dbReference type="CDD" id="cd18580">
    <property type="entry name" value="ABC_6TM_ABCC_D2"/>
    <property type="match status" value="1"/>
</dbReference>
<dbReference type="GO" id="GO:0140359">
    <property type="term" value="F:ABC-type transporter activity"/>
    <property type="evidence" value="ECO:0000318"/>
    <property type="project" value="GO_Central"/>
</dbReference>
<evidence type="ECO:0000256" key="1">
    <source>
        <dbReference type="ARBA" id="ARBA00004141"/>
    </source>
</evidence>
<accession>A0A2R6X2I2</accession>
<dbReference type="SUPFAM" id="SSF90123">
    <property type="entry name" value="ABC transporter transmembrane region"/>
    <property type="match status" value="2"/>
</dbReference>
<protein>
    <submittedName>
        <fullName evidence="14">Uncharacterized protein</fullName>
    </submittedName>
</protein>
<feature type="domain" description="ABC transporter" evidence="12">
    <location>
        <begin position="1075"/>
        <end position="1307"/>
    </location>
</feature>
<evidence type="ECO:0000256" key="2">
    <source>
        <dbReference type="ARBA" id="ARBA00009726"/>
    </source>
</evidence>
<dbReference type="GO" id="GO:0005524">
    <property type="term" value="F:ATP binding"/>
    <property type="evidence" value="ECO:0007669"/>
    <property type="project" value="UniProtKB-KW"/>
</dbReference>
<evidence type="ECO:0000256" key="7">
    <source>
        <dbReference type="ARBA" id="ARBA00022840"/>
    </source>
</evidence>
<evidence type="ECO:0000256" key="8">
    <source>
        <dbReference type="ARBA" id="ARBA00022989"/>
    </source>
</evidence>
<proteinExistence type="inferred from homology"/>
<dbReference type="GO" id="GO:0016020">
    <property type="term" value="C:membrane"/>
    <property type="evidence" value="ECO:0007669"/>
    <property type="project" value="UniProtKB-SubCell"/>
</dbReference>
<feature type="transmembrane region" description="Helical" evidence="11">
    <location>
        <begin position="795"/>
        <end position="819"/>
    </location>
</feature>
<dbReference type="FunFam" id="1.20.1560.10:FF:000002">
    <property type="entry name" value="ABC transporter C family member 5"/>
    <property type="match status" value="1"/>
</dbReference>
<feature type="domain" description="ABC transmembrane type-1" evidence="13">
    <location>
        <begin position="758"/>
        <end position="1036"/>
    </location>
</feature>
<evidence type="ECO:0000259" key="12">
    <source>
        <dbReference type="PROSITE" id="PS50893"/>
    </source>
</evidence>
<dbReference type="OMA" id="HELWKGP"/>
<dbReference type="InterPro" id="IPR044726">
    <property type="entry name" value="ABCC_6TM_D2"/>
</dbReference>
<evidence type="ECO:0000313" key="15">
    <source>
        <dbReference type="Proteomes" id="UP000244005"/>
    </source>
</evidence>
<evidence type="ECO:0000256" key="10">
    <source>
        <dbReference type="SAM" id="MobiDB-lite"/>
    </source>
</evidence>
<evidence type="ECO:0000256" key="3">
    <source>
        <dbReference type="ARBA" id="ARBA00022448"/>
    </source>
</evidence>
<dbReference type="InterPro" id="IPR003439">
    <property type="entry name" value="ABC_transporter-like_ATP-bd"/>
</dbReference>
<feature type="transmembrane region" description="Helical" evidence="11">
    <location>
        <begin position="355"/>
        <end position="376"/>
    </location>
</feature>
<feature type="region of interest" description="Disordered" evidence="10">
    <location>
        <begin position="681"/>
        <end position="731"/>
    </location>
</feature>
<dbReference type="Gene3D" id="3.40.50.300">
    <property type="entry name" value="P-loop containing nucleotide triphosphate hydrolases"/>
    <property type="match status" value="2"/>
</dbReference>
<keyword evidence="15" id="KW-1185">Reference proteome</keyword>
<keyword evidence="4 11" id="KW-0812">Transmembrane</keyword>
<dbReference type="PANTHER" id="PTHR24223:SF415">
    <property type="entry name" value="FI20190P1"/>
    <property type="match status" value="1"/>
</dbReference>
<reference evidence="15" key="1">
    <citation type="journal article" date="2017" name="Cell">
        <title>Insights into land plant evolution garnered from the Marchantia polymorpha genome.</title>
        <authorList>
            <person name="Bowman J.L."/>
            <person name="Kohchi T."/>
            <person name="Yamato K.T."/>
            <person name="Jenkins J."/>
            <person name="Shu S."/>
            <person name="Ishizaki K."/>
            <person name="Yamaoka S."/>
            <person name="Nishihama R."/>
            <person name="Nakamura Y."/>
            <person name="Berger F."/>
            <person name="Adam C."/>
            <person name="Aki S.S."/>
            <person name="Althoff F."/>
            <person name="Araki T."/>
            <person name="Arteaga-Vazquez M.A."/>
            <person name="Balasubrmanian S."/>
            <person name="Barry K."/>
            <person name="Bauer D."/>
            <person name="Boehm C.R."/>
            <person name="Briginshaw L."/>
            <person name="Caballero-Perez J."/>
            <person name="Catarino B."/>
            <person name="Chen F."/>
            <person name="Chiyoda S."/>
            <person name="Chovatia M."/>
            <person name="Davies K.M."/>
            <person name="Delmans M."/>
            <person name="Demura T."/>
            <person name="Dierschke T."/>
            <person name="Dolan L."/>
            <person name="Dorantes-Acosta A.E."/>
            <person name="Eklund D.M."/>
            <person name="Florent S.N."/>
            <person name="Flores-Sandoval E."/>
            <person name="Fujiyama A."/>
            <person name="Fukuzawa H."/>
            <person name="Galik B."/>
            <person name="Grimanelli D."/>
            <person name="Grimwood J."/>
            <person name="Grossniklaus U."/>
            <person name="Hamada T."/>
            <person name="Haseloff J."/>
            <person name="Hetherington A.J."/>
            <person name="Higo A."/>
            <person name="Hirakawa Y."/>
            <person name="Hundley H.N."/>
            <person name="Ikeda Y."/>
            <person name="Inoue K."/>
            <person name="Inoue S.I."/>
            <person name="Ishida S."/>
            <person name="Jia Q."/>
            <person name="Kakita M."/>
            <person name="Kanazawa T."/>
            <person name="Kawai Y."/>
            <person name="Kawashima T."/>
            <person name="Kennedy M."/>
            <person name="Kinose K."/>
            <person name="Kinoshita T."/>
            <person name="Kohara Y."/>
            <person name="Koide E."/>
            <person name="Komatsu K."/>
            <person name="Kopischke S."/>
            <person name="Kubo M."/>
            <person name="Kyozuka J."/>
            <person name="Lagercrantz U."/>
            <person name="Lin S.S."/>
            <person name="Lindquist E."/>
            <person name="Lipzen A.M."/>
            <person name="Lu C.W."/>
            <person name="De Luna E."/>
            <person name="Martienssen R.A."/>
            <person name="Minamino N."/>
            <person name="Mizutani M."/>
            <person name="Mizutani M."/>
            <person name="Mochizuki N."/>
            <person name="Monte I."/>
            <person name="Mosher R."/>
            <person name="Nagasaki H."/>
            <person name="Nakagami H."/>
            <person name="Naramoto S."/>
            <person name="Nishitani K."/>
            <person name="Ohtani M."/>
            <person name="Okamoto T."/>
            <person name="Okumura M."/>
            <person name="Phillips J."/>
            <person name="Pollak B."/>
            <person name="Reinders A."/>
            <person name="Rovekamp M."/>
            <person name="Sano R."/>
            <person name="Sawa S."/>
            <person name="Schmid M.W."/>
            <person name="Shirakawa M."/>
            <person name="Solano R."/>
            <person name="Spunde A."/>
            <person name="Suetsugu N."/>
            <person name="Sugano S."/>
            <person name="Sugiyama A."/>
            <person name="Sun R."/>
            <person name="Suzuki Y."/>
            <person name="Takenaka M."/>
            <person name="Takezawa D."/>
            <person name="Tomogane H."/>
            <person name="Tsuzuki M."/>
            <person name="Ueda T."/>
            <person name="Umeda M."/>
            <person name="Ward J.M."/>
            <person name="Watanabe Y."/>
            <person name="Yazaki K."/>
            <person name="Yokoyama R."/>
            <person name="Yoshitake Y."/>
            <person name="Yotsui I."/>
            <person name="Zachgo S."/>
            <person name="Schmutz J."/>
        </authorList>
    </citation>
    <scope>NUCLEOTIDE SEQUENCE [LARGE SCALE GENOMIC DNA]</scope>
    <source>
        <strain evidence="15">Tak-1</strain>
    </source>
</reference>
<evidence type="ECO:0000256" key="4">
    <source>
        <dbReference type="ARBA" id="ARBA00022692"/>
    </source>
</evidence>
<dbReference type="SMART" id="SM00382">
    <property type="entry name" value="AAA"/>
    <property type="match status" value="2"/>
</dbReference>
<evidence type="ECO:0000256" key="6">
    <source>
        <dbReference type="ARBA" id="ARBA00022741"/>
    </source>
</evidence>
<feature type="region of interest" description="Disordered" evidence="10">
    <location>
        <begin position="1"/>
        <end position="60"/>
    </location>
</feature>
<dbReference type="PANTHER" id="PTHR24223">
    <property type="entry name" value="ATP-BINDING CASSETTE SUB-FAMILY C"/>
    <property type="match status" value="1"/>
</dbReference>
<dbReference type="OrthoDB" id="6500128at2759"/>
<dbReference type="FunFam" id="3.40.50.300:FF:000508">
    <property type="entry name" value="ABC transporter C family member 5"/>
    <property type="match status" value="1"/>
</dbReference>
<keyword evidence="9 11" id="KW-0472">Membrane</keyword>
<sequence length="1339" mass="147412">MTKRVDGERERQQQEQEHQLVDDDEDDEDEGDDGGGGGGSQLPKRESEQEHEHEREERATNYVGAGYIERLSFRWLNPLLRDGRHGALGASDVPELGPELGAERAHARFESEYEARRGKGGAGCASRALLWTFRRELAVTGALALVKVSVMYVGPLLIAPIVDCVAGRERFRFEGYALVGALLAAKVAEALAGHHHNFQSNKVGMLARAGLVTAVYRKGLRLTAHARQSQGGAGRVANLMTVDVQMVADSLVQLHCVWTLPLQVTAALGILVSVVGVACVAGIGVMLLSIVVNLRIVQSMRGFQRRSMAFKDRRMAAAGEILSNMRVIKMQAWEEHFAGKVAEARDAERRLLAKFMYCFSASIAVLWSAPVAVAVVTFGLRVLLGAPLSPGAVFTALATFRIMQEPLRLFPNALMNLSQAATSLRRLDAFFAGDELEPAPEPVSPRDPSALALEIHGASFQWDPRAPTPTLSGVSLRAPPGSLVAIVGMVGSGKSSMLSAILGEVPKLSGQVRISGTTAYVAQGAWIQNATIQDNILFGKPLNDARYQETLRACALVEDLRQMTFGDQTEIGERGINLSGGQKQRIQLARAVYQDSDIYLLDDVFSAVDAHTGNELFEKCIKQALGTKTVLLVTHQVEFLRGADMIVVMRDGEIVQSGTYAGLLIPGTEFHALVTAHEESMQTVEGCEDDEDRPDLSSSVSKRSTLSRRKSSTRESGAPAPKQETAKLVEDEKKSTGHVSWRLYWLYATKILHGAPFALLLVFQCCWQTASILSDYFIADATSVRNSSSFEPKRFILTYALIGAVCGLFITLRTFLLTFLGLRTAQAFFSSLLETILRATMSFFDTTPTGRIMTRFSVDQSNVDTLICILIGACLANISQTLGILVVMCQVNWQMIIIIVPLFFVFCSYQRYYLATSRELTRMDSVTKAPIIHHFSESIAGFQTIRAFREQDRFCKENVNKVNNNLRMDFHNNAANEWLGLRLEMIGTIVLCLSALLMVMARDYINPDHVGLSLSYGMALNTCLYGVVYQSCQLENRMVAIERIDQYSRIQTEAALIVPENRPAEGWIAHGSISFQHLEVRYRTDTPLVLKGISLEIRGGEKVGVVGRTGSGKSTLIQSLFRLVEPARGRITVDGVDIGTIGLKDLRPKLGIIPQEPSLFQGTVRSNLDPLGEHSDEEIWEALEKCQLAEVLRQKEGKLDSEVMDNGENWSVGQRQLFCLGRALLKRCRVLVLDEATASVDTHTDSIIQKIIRTEFSACTVISIAHRIPSVMDSDKVLVLDKGYVKEFDSPSNLLDQPSSLFGALVREFAARSGKDQGLIILEEAEHCRTLEHQNSRGA</sequence>
<dbReference type="FunFam" id="3.40.50.300:FF:000169">
    <property type="entry name" value="ABC transporter C family member 3"/>
    <property type="match status" value="1"/>
</dbReference>
<dbReference type="CDD" id="cd03250">
    <property type="entry name" value="ABCC_MRP_domain1"/>
    <property type="match status" value="1"/>
</dbReference>
<dbReference type="InterPro" id="IPR011527">
    <property type="entry name" value="ABC1_TM_dom"/>
</dbReference>
<dbReference type="PROSITE" id="PS00211">
    <property type="entry name" value="ABC_TRANSPORTER_1"/>
    <property type="match status" value="1"/>
</dbReference>
<keyword evidence="5" id="KW-0677">Repeat</keyword>
<feature type="transmembrane region" description="Helical" evidence="11">
    <location>
        <begin position="893"/>
        <end position="914"/>
    </location>
</feature>
<feature type="compositionally biased region" description="Basic and acidic residues" evidence="10">
    <location>
        <begin position="1"/>
        <end position="21"/>
    </location>
</feature>
<dbReference type="InterPro" id="IPR017871">
    <property type="entry name" value="ABC_transporter-like_CS"/>
</dbReference>
<organism evidence="14 15">
    <name type="scientific">Marchantia polymorpha</name>
    <name type="common">Common liverwort</name>
    <name type="synonym">Marchantia aquatica</name>
    <dbReference type="NCBI Taxonomy" id="3197"/>
    <lineage>
        <taxon>Eukaryota</taxon>
        <taxon>Viridiplantae</taxon>
        <taxon>Streptophyta</taxon>
        <taxon>Embryophyta</taxon>
        <taxon>Marchantiophyta</taxon>
        <taxon>Marchantiopsida</taxon>
        <taxon>Marchantiidae</taxon>
        <taxon>Marchantiales</taxon>
        <taxon>Marchantiaceae</taxon>
        <taxon>Marchantia</taxon>
    </lineage>
</organism>
<keyword evidence="7" id="KW-0067">ATP-binding</keyword>
<evidence type="ECO:0000313" key="14">
    <source>
        <dbReference type="EMBL" id="PTQ40325.1"/>
    </source>
</evidence>
<feature type="transmembrane region" description="Helical" evidence="11">
    <location>
        <begin position="865"/>
        <end position="887"/>
    </location>
</feature>
<dbReference type="Pfam" id="PF00005">
    <property type="entry name" value="ABC_tran"/>
    <property type="match status" value="2"/>
</dbReference>
<feature type="compositionally biased region" description="Basic and acidic residues" evidence="10">
    <location>
        <begin position="43"/>
        <end position="59"/>
    </location>
</feature>
<feature type="transmembrane region" description="Helical" evidence="11">
    <location>
        <begin position="1011"/>
        <end position="1028"/>
    </location>
</feature>
<evidence type="ECO:0000256" key="5">
    <source>
        <dbReference type="ARBA" id="ARBA00022737"/>
    </source>
</evidence>
<dbReference type="PROSITE" id="PS50893">
    <property type="entry name" value="ABC_TRANSPORTER_2"/>
    <property type="match status" value="2"/>
</dbReference>
<comment type="subcellular location">
    <subcellularLocation>
        <location evidence="1">Membrane</location>
        <topology evidence="1">Multi-pass membrane protein</topology>
    </subcellularLocation>
</comment>
<evidence type="ECO:0000256" key="9">
    <source>
        <dbReference type="ARBA" id="ARBA00023136"/>
    </source>
</evidence>
<feature type="domain" description="ABC transporter" evidence="12">
    <location>
        <begin position="453"/>
        <end position="676"/>
    </location>
</feature>
<dbReference type="GO" id="GO:0055085">
    <property type="term" value="P:transmembrane transport"/>
    <property type="evidence" value="ECO:0000318"/>
    <property type="project" value="GO_Central"/>
</dbReference>
<comment type="similarity">
    <text evidence="2">Belongs to the ABC transporter superfamily. ABCC family. Conjugate transporter (TC 3.A.1.208) subfamily.</text>
</comment>
<keyword evidence="8 11" id="KW-1133">Transmembrane helix</keyword>
<dbReference type="Proteomes" id="UP000244005">
    <property type="component" value="Unassembled WGS sequence"/>
</dbReference>
<dbReference type="GO" id="GO:0016887">
    <property type="term" value="F:ATP hydrolysis activity"/>
    <property type="evidence" value="ECO:0007669"/>
    <property type="project" value="InterPro"/>
</dbReference>
<dbReference type="InterPro" id="IPR003593">
    <property type="entry name" value="AAA+_ATPase"/>
</dbReference>
<feature type="domain" description="ABC transmembrane type-1" evidence="13">
    <location>
        <begin position="138"/>
        <end position="419"/>
    </location>
</feature>
<dbReference type="InterPro" id="IPR027417">
    <property type="entry name" value="P-loop_NTPase"/>
</dbReference>
<name>A0A2R6X2I2_MARPO</name>